<organism evidence="1 2">
    <name type="scientific">Trifolium subterraneum</name>
    <name type="common">Subterranean clover</name>
    <dbReference type="NCBI Taxonomy" id="3900"/>
    <lineage>
        <taxon>Eukaryota</taxon>
        <taxon>Viridiplantae</taxon>
        <taxon>Streptophyta</taxon>
        <taxon>Embryophyta</taxon>
        <taxon>Tracheophyta</taxon>
        <taxon>Spermatophyta</taxon>
        <taxon>Magnoliopsida</taxon>
        <taxon>eudicotyledons</taxon>
        <taxon>Gunneridae</taxon>
        <taxon>Pentapetalae</taxon>
        <taxon>rosids</taxon>
        <taxon>fabids</taxon>
        <taxon>Fabales</taxon>
        <taxon>Fabaceae</taxon>
        <taxon>Papilionoideae</taxon>
        <taxon>50 kb inversion clade</taxon>
        <taxon>NPAAA clade</taxon>
        <taxon>Hologalegina</taxon>
        <taxon>IRL clade</taxon>
        <taxon>Trifolieae</taxon>
        <taxon>Trifolium</taxon>
    </lineage>
</organism>
<keyword evidence="2" id="KW-1185">Reference proteome</keyword>
<dbReference type="InterPro" id="IPR052765">
    <property type="entry name" value="PGM-Related"/>
</dbReference>
<dbReference type="Proteomes" id="UP000242715">
    <property type="component" value="Unassembled WGS sequence"/>
</dbReference>
<dbReference type="PANTHER" id="PTHR46192">
    <property type="entry name" value="BROAD-RANGE ACID PHOSPHATASE DET1"/>
    <property type="match status" value="1"/>
</dbReference>
<sequence>MKIIKETRERYARFFYRCPEGESAADVFDRISVILVDAEDIQPLVVDNGTGMVKNEVTVGRVPDKANLVISVATGVKSPLFTSGIHKPT</sequence>
<name>A0A2Z6NTF3_TRISU</name>
<dbReference type="OrthoDB" id="1934737at2759"/>
<gene>
    <name evidence="1" type="ORF">TSUD_296750</name>
</gene>
<reference evidence="2" key="1">
    <citation type="journal article" date="2017" name="Front. Plant Sci.">
        <title>Climate Clever Clovers: New Paradigm to Reduce the Environmental Footprint of Ruminants by Breeding Low Methanogenic Forages Utilizing Haplotype Variation.</title>
        <authorList>
            <person name="Kaur P."/>
            <person name="Appels R."/>
            <person name="Bayer P.E."/>
            <person name="Keeble-Gagnere G."/>
            <person name="Wang J."/>
            <person name="Hirakawa H."/>
            <person name="Shirasawa K."/>
            <person name="Vercoe P."/>
            <person name="Stefanova K."/>
            <person name="Durmic Z."/>
            <person name="Nichols P."/>
            <person name="Revell C."/>
            <person name="Isobe S.N."/>
            <person name="Edwards D."/>
            <person name="Erskine W."/>
        </authorList>
    </citation>
    <scope>NUCLEOTIDE SEQUENCE [LARGE SCALE GENOMIC DNA]</scope>
    <source>
        <strain evidence="2">cv. Daliak</strain>
    </source>
</reference>
<accession>A0A2Z6NTF3</accession>
<proteinExistence type="predicted"/>
<dbReference type="AlphaFoldDB" id="A0A2Z6NTF3"/>
<dbReference type="EMBL" id="DF974262">
    <property type="protein sequence ID" value="GAU46896.1"/>
    <property type="molecule type" value="Genomic_DNA"/>
</dbReference>
<evidence type="ECO:0000313" key="1">
    <source>
        <dbReference type="EMBL" id="GAU46896.1"/>
    </source>
</evidence>
<evidence type="ECO:0000313" key="2">
    <source>
        <dbReference type="Proteomes" id="UP000242715"/>
    </source>
</evidence>
<protein>
    <submittedName>
        <fullName evidence="1">Uncharacterized protein</fullName>
    </submittedName>
</protein>